<comment type="caution">
    <text evidence="3">The sequence shown here is derived from an EMBL/GenBank/DDBJ whole genome shotgun (WGS) entry which is preliminary data.</text>
</comment>
<dbReference type="Proteomes" id="UP001595613">
    <property type="component" value="Unassembled WGS sequence"/>
</dbReference>
<dbReference type="SUPFAM" id="SSF51735">
    <property type="entry name" value="NAD(P)-binding Rossmann-fold domains"/>
    <property type="match status" value="1"/>
</dbReference>
<evidence type="ECO:0000313" key="3">
    <source>
        <dbReference type="EMBL" id="MFC3704718.1"/>
    </source>
</evidence>
<dbReference type="PRINTS" id="PR00081">
    <property type="entry name" value="GDHRDH"/>
</dbReference>
<dbReference type="EMBL" id="JBHRYD010000005">
    <property type="protein sequence ID" value="MFC3704718.1"/>
    <property type="molecule type" value="Genomic_DNA"/>
</dbReference>
<dbReference type="NCBIfam" id="NF005309">
    <property type="entry name" value="PRK06841.1"/>
    <property type="match status" value="1"/>
</dbReference>
<comment type="similarity">
    <text evidence="1">Belongs to the short-chain dehydrogenases/reductases (SDR) family.</text>
</comment>
<dbReference type="CDD" id="cd05233">
    <property type="entry name" value="SDR_c"/>
    <property type="match status" value="1"/>
</dbReference>
<gene>
    <name evidence="3" type="ORF">ACFOOL_08095</name>
</gene>
<evidence type="ECO:0000313" key="4">
    <source>
        <dbReference type="Proteomes" id="UP001595613"/>
    </source>
</evidence>
<keyword evidence="4" id="KW-1185">Reference proteome</keyword>
<reference evidence="4" key="1">
    <citation type="journal article" date="2019" name="Int. J. Syst. Evol. Microbiol.">
        <title>The Global Catalogue of Microorganisms (GCM) 10K type strain sequencing project: providing services to taxonomists for standard genome sequencing and annotation.</title>
        <authorList>
            <consortium name="The Broad Institute Genomics Platform"/>
            <consortium name="The Broad Institute Genome Sequencing Center for Infectious Disease"/>
            <person name="Wu L."/>
            <person name="Ma J."/>
        </authorList>
    </citation>
    <scope>NUCLEOTIDE SEQUENCE [LARGE SCALE GENOMIC DNA]</scope>
    <source>
        <strain evidence="4">KCTC 42281</strain>
    </source>
</reference>
<evidence type="ECO:0000256" key="2">
    <source>
        <dbReference type="ARBA" id="ARBA00023002"/>
    </source>
</evidence>
<dbReference type="InterPro" id="IPR002347">
    <property type="entry name" value="SDR_fam"/>
</dbReference>
<dbReference type="PANTHER" id="PTHR42760">
    <property type="entry name" value="SHORT-CHAIN DEHYDROGENASES/REDUCTASES FAMILY MEMBER"/>
    <property type="match status" value="1"/>
</dbReference>
<evidence type="ECO:0000256" key="1">
    <source>
        <dbReference type="ARBA" id="ARBA00006484"/>
    </source>
</evidence>
<dbReference type="RefSeq" id="WP_380096451.1">
    <property type="nucleotide sequence ID" value="NZ_JBHRYD010000005.1"/>
</dbReference>
<dbReference type="PRINTS" id="PR00080">
    <property type="entry name" value="SDRFAMILY"/>
</dbReference>
<dbReference type="InterPro" id="IPR036291">
    <property type="entry name" value="NAD(P)-bd_dom_sf"/>
</dbReference>
<keyword evidence="2 3" id="KW-0560">Oxidoreductase</keyword>
<organism evidence="3 4">
    <name type="scientific">Devosia honganensis</name>
    <dbReference type="NCBI Taxonomy" id="1610527"/>
    <lineage>
        <taxon>Bacteria</taxon>
        <taxon>Pseudomonadati</taxon>
        <taxon>Pseudomonadota</taxon>
        <taxon>Alphaproteobacteria</taxon>
        <taxon>Hyphomicrobiales</taxon>
        <taxon>Devosiaceae</taxon>
        <taxon>Devosia</taxon>
    </lineage>
</organism>
<dbReference type="PROSITE" id="PS00061">
    <property type="entry name" value="ADH_SHORT"/>
    <property type="match status" value="1"/>
</dbReference>
<dbReference type="EC" id="1.1.1.-" evidence="3"/>
<dbReference type="PANTHER" id="PTHR42760:SF115">
    <property type="entry name" value="3-OXOACYL-[ACYL-CARRIER-PROTEIN] REDUCTASE FABG"/>
    <property type="match status" value="1"/>
</dbReference>
<name>A0ABV7X1X3_9HYPH</name>
<dbReference type="Pfam" id="PF13561">
    <property type="entry name" value="adh_short_C2"/>
    <property type="match status" value="1"/>
</dbReference>
<sequence>MKISQFAEATDLTGKVVVVTGAAGGIGRAMARAFHESGASLALTDRNDGHVDLARALGERHRSWTFDATDETAIATFADEVRQHFGRIDVLVNNAGIGLLAPAEKLDIADWDLTIKVNLRAPYLFARACAPAMLEAGWGRIITISSQAAVIGIDEHVAYSASKAGLLGMTNCLALEWGPRGVTANCISPTVVETELAKVGWSGEKGERARAEIPTRRFAQPEEIALASVFLASDAAAMINGANLIIDGGFTIR</sequence>
<dbReference type="GO" id="GO:0016491">
    <property type="term" value="F:oxidoreductase activity"/>
    <property type="evidence" value="ECO:0007669"/>
    <property type="project" value="UniProtKB-KW"/>
</dbReference>
<accession>A0ABV7X1X3</accession>
<protein>
    <submittedName>
        <fullName evidence="3">GolD/DthD family dehydrogenase</fullName>
        <ecNumber evidence="3">1.1.1.-</ecNumber>
    </submittedName>
</protein>
<dbReference type="Gene3D" id="3.40.50.720">
    <property type="entry name" value="NAD(P)-binding Rossmann-like Domain"/>
    <property type="match status" value="1"/>
</dbReference>
<dbReference type="InterPro" id="IPR020904">
    <property type="entry name" value="Sc_DH/Rdtase_CS"/>
</dbReference>
<proteinExistence type="inferred from homology"/>